<feature type="transmembrane region" description="Helical" evidence="1">
    <location>
        <begin position="82"/>
        <end position="110"/>
    </location>
</feature>
<feature type="transmembrane region" description="Helical" evidence="1">
    <location>
        <begin position="131"/>
        <end position="163"/>
    </location>
</feature>
<dbReference type="RefSeq" id="WP_203922495.1">
    <property type="nucleotide sequence ID" value="NZ_BONZ01000075.1"/>
</dbReference>
<feature type="transmembrane region" description="Helical" evidence="1">
    <location>
        <begin position="46"/>
        <end position="62"/>
    </location>
</feature>
<dbReference type="EMBL" id="BONZ01000075">
    <property type="protein sequence ID" value="GIH19022.1"/>
    <property type="molecule type" value="Genomic_DNA"/>
</dbReference>
<keyword evidence="1" id="KW-1133">Transmembrane helix</keyword>
<keyword evidence="3" id="KW-1185">Reference proteome</keyword>
<protein>
    <recommendedName>
        <fullName evidence="4">ABC-2 type transport system permease protein</fullName>
    </recommendedName>
</protein>
<dbReference type="PANTHER" id="PTHR37305:SF1">
    <property type="entry name" value="MEMBRANE PROTEIN"/>
    <property type="match status" value="1"/>
</dbReference>
<reference evidence="2" key="1">
    <citation type="submission" date="2021-01" db="EMBL/GenBank/DDBJ databases">
        <title>Whole genome shotgun sequence of Rugosimonospora africana NBRC 104875.</title>
        <authorList>
            <person name="Komaki H."/>
            <person name="Tamura T."/>
        </authorList>
    </citation>
    <scope>NUCLEOTIDE SEQUENCE</scope>
    <source>
        <strain evidence="2">NBRC 104875</strain>
    </source>
</reference>
<keyword evidence="1" id="KW-0472">Membrane</keyword>
<dbReference type="PANTHER" id="PTHR37305">
    <property type="entry name" value="INTEGRAL MEMBRANE PROTEIN-RELATED"/>
    <property type="match status" value="1"/>
</dbReference>
<feature type="transmembrane region" description="Helical" evidence="1">
    <location>
        <begin position="214"/>
        <end position="239"/>
    </location>
</feature>
<organism evidence="2 3">
    <name type="scientific">Rugosimonospora africana</name>
    <dbReference type="NCBI Taxonomy" id="556532"/>
    <lineage>
        <taxon>Bacteria</taxon>
        <taxon>Bacillati</taxon>
        <taxon>Actinomycetota</taxon>
        <taxon>Actinomycetes</taxon>
        <taxon>Micromonosporales</taxon>
        <taxon>Micromonosporaceae</taxon>
        <taxon>Rugosimonospora</taxon>
    </lineage>
</organism>
<evidence type="ECO:0008006" key="4">
    <source>
        <dbReference type="Google" id="ProtNLM"/>
    </source>
</evidence>
<evidence type="ECO:0000313" key="3">
    <source>
        <dbReference type="Proteomes" id="UP000642748"/>
    </source>
</evidence>
<comment type="caution">
    <text evidence="2">The sequence shown here is derived from an EMBL/GenBank/DDBJ whole genome shotgun (WGS) entry which is preliminary data.</text>
</comment>
<evidence type="ECO:0000313" key="2">
    <source>
        <dbReference type="EMBL" id="GIH19022.1"/>
    </source>
</evidence>
<gene>
    <name evidence="2" type="ORF">Raf01_71940</name>
</gene>
<keyword evidence="1" id="KW-0812">Transmembrane</keyword>
<feature type="transmembrane region" description="Helical" evidence="1">
    <location>
        <begin position="183"/>
        <end position="207"/>
    </location>
</feature>
<dbReference type="Pfam" id="PF12730">
    <property type="entry name" value="ABC2_membrane_4"/>
    <property type="match status" value="1"/>
</dbReference>
<name>A0A8J3QZQ1_9ACTN</name>
<dbReference type="AlphaFoldDB" id="A0A8J3QZQ1"/>
<sequence>MSAYPTGNGTLPIRSGAWTGAGRRSGTAIVLRWEVAKLAAQARSRFLLLACLIAPPIIVVIFKGQQPPKDTIYGRHIHDSGYAVPLLILAFAAQWVLPLLAALVAGDIFANEDQHGTWKTILTRSVSRAQIFWAKTLTAIVFNIAVFIVLAASTITASLLIVGTQPLPGLSGQLIASGAALKLVAASWATALPPILGFTALAILLSVTTRNPTVGVAAPVVLGFVMQLLSSIGGLNLARRVLLTTGFEAWHGLFTQHRFYGPLITSIAVSAGWAALCLAAAYFSLRRRDITGG</sequence>
<proteinExistence type="predicted"/>
<accession>A0A8J3QZQ1</accession>
<feature type="transmembrane region" description="Helical" evidence="1">
    <location>
        <begin position="259"/>
        <end position="285"/>
    </location>
</feature>
<evidence type="ECO:0000256" key="1">
    <source>
        <dbReference type="SAM" id="Phobius"/>
    </source>
</evidence>
<dbReference type="Proteomes" id="UP000642748">
    <property type="component" value="Unassembled WGS sequence"/>
</dbReference>